<keyword evidence="4 5" id="KW-0472">Membrane</keyword>
<evidence type="ECO:0000259" key="6">
    <source>
        <dbReference type="Pfam" id="PF04932"/>
    </source>
</evidence>
<feature type="transmembrane region" description="Helical" evidence="5">
    <location>
        <begin position="35"/>
        <end position="54"/>
    </location>
</feature>
<keyword evidence="2 5" id="KW-0812">Transmembrane</keyword>
<comment type="caution">
    <text evidence="7">The sequence shown here is derived from an EMBL/GenBank/DDBJ whole genome shotgun (WGS) entry which is preliminary data.</text>
</comment>
<dbReference type="InterPro" id="IPR007016">
    <property type="entry name" value="O-antigen_ligase-rel_domated"/>
</dbReference>
<evidence type="ECO:0000256" key="2">
    <source>
        <dbReference type="ARBA" id="ARBA00022692"/>
    </source>
</evidence>
<feature type="transmembrane region" description="Helical" evidence="5">
    <location>
        <begin position="363"/>
        <end position="380"/>
    </location>
</feature>
<reference evidence="7" key="1">
    <citation type="submission" date="2021-11" db="EMBL/GenBank/DDBJ databases">
        <authorList>
            <person name="Rodrigo-Torres L."/>
            <person name="Arahal R. D."/>
            <person name="Lucena T."/>
        </authorList>
    </citation>
    <scope>NUCLEOTIDE SEQUENCE</scope>
    <source>
        <strain evidence="7">CECT 7928</strain>
    </source>
</reference>
<evidence type="ECO:0000256" key="5">
    <source>
        <dbReference type="SAM" id="Phobius"/>
    </source>
</evidence>
<feature type="transmembrane region" description="Helical" evidence="5">
    <location>
        <begin position="12"/>
        <end position="29"/>
    </location>
</feature>
<dbReference type="EMBL" id="CAKLDM010000002">
    <property type="protein sequence ID" value="CAH0540007.1"/>
    <property type="molecule type" value="Genomic_DNA"/>
</dbReference>
<protein>
    <recommendedName>
        <fullName evidence="6">O-antigen ligase-related domain-containing protein</fullName>
    </recommendedName>
</protein>
<evidence type="ECO:0000256" key="1">
    <source>
        <dbReference type="ARBA" id="ARBA00004141"/>
    </source>
</evidence>
<dbReference type="PANTHER" id="PTHR37422">
    <property type="entry name" value="TEICHURONIC ACID BIOSYNTHESIS PROTEIN TUAE"/>
    <property type="match status" value="1"/>
</dbReference>
<sequence length="418" mass="48074">MFVNKSMLVNKKEFLLLTYGLIFMLLLSMDKPQVHVSGMAFRLSFLAFFVIFLVQKSKIRISREDLFFFLSFIVFSLPSLVYSENLIKSIIYIFWMFFLFLCISGVATTIPLDNGKFRFFFKGIIISYRVQIIASFFVVLFGFQSRASGLLYEPSYFSLYLIPYLMFVLYSVIVDKKYMFFDLFVLCLFVHSSKSATMFLSIGISLAVILTFASKRKLVTLLKILVLAMVILGALQINKAVNPGGLVSITYSKMVDSKTDSGALIYFLARTGNRWPRAQLAYEVAKSNPLGVGIGTYTAHIENNRNYPVLKKKWPWFLNPEGYPAINMYLQIAATCGWLVCFIFVIWNIRLFIVLKSVDMKEFKILGLSFIVLCLSLNIESNYMRPYFWFLVGTSMLARNYARIKSKSQCDFDSLIIE</sequence>
<dbReference type="InterPro" id="IPR051533">
    <property type="entry name" value="WaaL-like"/>
</dbReference>
<proteinExistence type="predicted"/>
<keyword evidence="3 5" id="KW-1133">Transmembrane helix</keyword>
<name>A0ABM9A4T2_9VIBR</name>
<organism evidence="7 8">
    <name type="scientific">Vibrio marisflavi CECT 7928</name>
    <dbReference type="NCBI Taxonomy" id="634439"/>
    <lineage>
        <taxon>Bacteria</taxon>
        <taxon>Pseudomonadati</taxon>
        <taxon>Pseudomonadota</taxon>
        <taxon>Gammaproteobacteria</taxon>
        <taxon>Vibrionales</taxon>
        <taxon>Vibrionaceae</taxon>
        <taxon>Vibrio</taxon>
    </lineage>
</organism>
<dbReference type="PANTHER" id="PTHR37422:SF13">
    <property type="entry name" value="LIPOPOLYSACCHARIDE BIOSYNTHESIS PROTEIN PA4999-RELATED"/>
    <property type="match status" value="1"/>
</dbReference>
<evidence type="ECO:0000313" key="7">
    <source>
        <dbReference type="EMBL" id="CAH0540007.1"/>
    </source>
</evidence>
<evidence type="ECO:0000313" key="8">
    <source>
        <dbReference type="Proteomes" id="UP000838748"/>
    </source>
</evidence>
<dbReference type="Proteomes" id="UP000838748">
    <property type="component" value="Unassembled WGS sequence"/>
</dbReference>
<keyword evidence="8" id="KW-1185">Reference proteome</keyword>
<evidence type="ECO:0000256" key="3">
    <source>
        <dbReference type="ARBA" id="ARBA00022989"/>
    </source>
</evidence>
<feature type="domain" description="O-antigen ligase-related" evidence="6">
    <location>
        <begin position="184"/>
        <end position="345"/>
    </location>
</feature>
<feature type="transmembrane region" description="Helical" evidence="5">
    <location>
        <begin position="89"/>
        <end position="112"/>
    </location>
</feature>
<comment type="subcellular location">
    <subcellularLocation>
        <location evidence="1">Membrane</location>
        <topology evidence="1">Multi-pass membrane protein</topology>
    </subcellularLocation>
</comment>
<feature type="transmembrane region" description="Helical" evidence="5">
    <location>
        <begin position="119"/>
        <end position="143"/>
    </location>
</feature>
<feature type="transmembrane region" description="Helical" evidence="5">
    <location>
        <begin position="328"/>
        <end position="351"/>
    </location>
</feature>
<accession>A0ABM9A4T2</accession>
<evidence type="ECO:0000256" key="4">
    <source>
        <dbReference type="ARBA" id="ARBA00023136"/>
    </source>
</evidence>
<gene>
    <name evidence="7" type="ORF">VMF7928_02568</name>
</gene>
<feature type="transmembrane region" description="Helical" evidence="5">
    <location>
        <begin position="66"/>
        <end position="83"/>
    </location>
</feature>
<feature type="transmembrane region" description="Helical" evidence="5">
    <location>
        <begin position="155"/>
        <end position="173"/>
    </location>
</feature>
<dbReference type="Pfam" id="PF04932">
    <property type="entry name" value="Wzy_C"/>
    <property type="match status" value="1"/>
</dbReference>
<feature type="transmembrane region" description="Helical" evidence="5">
    <location>
        <begin position="221"/>
        <end position="238"/>
    </location>
</feature>
<dbReference type="RefSeq" id="WP_237362041.1">
    <property type="nucleotide sequence ID" value="NZ_CAKLDM010000002.1"/>
</dbReference>